<evidence type="ECO:0000313" key="4">
    <source>
        <dbReference type="Proteomes" id="UP000828390"/>
    </source>
</evidence>
<dbReference type="Proteomes" id="UP000828390">
    <property type="component" value="Unassembled WGS sequence"/>
</dbReference>
<evidence type="ECO:0000259" key="2">
    <source>
        <dbReference type="PROSITE" id="PS50222"/>
    </source>
</evidence>
<keyword evidence="4" id="KW-1185">Reference proteome</keyword>
<dbReference type="Pfam" id="PF13202">
    <property type="entry name" value="EF-hand_5"/>
    <property type="match status" value="1"/>
</dbReference>
<dbReference type="InterPro" id="IPR018247">
    <property type="entry name" value="EF_Hand_1_Ca_BS"/>
</dbReference>
<evidence type="ECO:0000313" key="3">
    <source>
        <dbReference type="EMBL" id="KAH3889101.1"/>
    </source>
</evidence>
<sequence length="155" mass="17056">MKHFILSLDVNQCNFNLYDANRDGVITTEELVAVFGNNTNTTALFQALDMLSGDGKIGRDEFLYMICAKVQLAWFGHVIRHEPLCKTVYQGKLEGDTAVLLLLSPSSGGAIFIGRFGTVPLRPPMVCRPEVINFQPGDSKPPLHFLICQVSVASL</sequence>
<protein>
    <recommendedName>
        <fullName evidence="2">EF-hand domain-containing protein</fullName>
    </recommendedName>
</protein>
<name>A0A9D4N6V1_DREPO</name>
<accession>A0A9D4N6V1</accession>
<dbReference type="SUPFAM" id="SSF47473">
    <property type="entry name" value="EF-hand"/>
    <property type="match status" value="1"/>
</dbReference>
<dbReference type="Gene3D" id="1.10.238.10">
    <property type="entry name" value="EF-hand"/>
    <property type="match status" value="1"/>
</dbReference>
<dbReference type="PROSITE" id="PS50222">
    <property type="entry name" value="EF_HAND_2"/>
    <property type="match status" value="1"/>
</dbReference>
<comment type="caution">
    <text evidence="3">The sequence shown here is derived from an EMBL/GenBank/DDBJ whole genome shotgun (WGS) entry which is preliminary data.</text>
</comment>
<dbReference type="InterPro" id="IPR011992">
    <property type="entry name" value="EF-hand-dom_pair"/>
</dbReference>
<gene>
    <name evidence="3" type="ORF">DPMN_013150</name>
</gene>
<dbReference type="GO" id="GO:0005509">
    <property type="term" value="F:calcium ion binding"/>
    <property type="evidence" value="ECO:0007669"/>
    <property type="project" value="InterPro"/>
</dbReference>
<dbReference type="CDD" id="cd00051">
    <property type="entry name" value="EFh"/>
    <property type="match status" value="1"/>
</dbReference>
<keyword evidence="1" id="KW-0106">Calcium</keyword>
<dbReference type="AlphaFoldDB" id="A0A9D4N6V1"/>
<dbReference type="InterPro" id="IPR002048">
    <property type="entry name" value="EF_hand_dom"/>
</dbReference>
<proteinExistence type="predicted"/>
<dbReference type="PROSITE" id="PS00018">
    <property type="entry name" value="EF_HAND_1"/>
    <property type="match status" value="1"/>
</dbReference>
<feature type="domain" description="EF-hand" evidence="2">
    <location>
        <begin position="15"/>
        <end position="41"/>
    </location>
</feature>
<dbReference type="EMBL" id="JAIWYP010000001">
    <property type="protein sequence ID" value="KAH3889101.1"/>
    <property type="molecule type" value="Genomic_DNA"/>
</dbReference>
<evidence type="ECO:0000256" key="1">
    <source>
        <dbReference type="ARBA" id="ARBA00022837"/>
    </source>
</evidence>
<reference evidence="3" key="1">
    <citation type="journal article" date="2019" name="bioRxiv">
        <title>The Genome of the Zebra Mussel, Dreissena polymorpha: A Resource for Invasive Species Research.</title>
        <authorList>
            <person name="McCartney M.A."/>
            <person name="Auch B."/>
            <person name="Kono T."/>
            <person name="Mallez S."/>
            <person name="Zhang Y."/>
            <person name="Obille A."/>
            <person name="Becker A."/>
            <person name="Abrahante J.E."/>
            <person name="Garbe J."/>
            <person name="Badalamenti J.P."/>
            <person name="Herman A."/>
            <person name="Mangelson H."/>
            <person name="Liachko I."/>
            <person name="Sullivan S."/>
            <person name="Sone E.D."/>
            <person name="Koren S."/>
            <person name="Silverstein K.A.T."/>
            <person name="Beckman K.B."/>
            <person name="Gohl D.M."/>
        </authorList>
    </citation>
    <scope>NUCLEOTIDE SEQUENCE</scope>
    <source>
        <strain evidence="3">Duluth1</strain>
        <tissue evidence="3">Whole animal</tissue>
    </source>
</reference>
<reference evidence="3" key="2">
    <citation type="submission" date="2020-11" db="EMBL/GenBank/DDBJ databases">
        <authorList>
            <person name="McCartney M.A."/>
            <person name="Auch B."/>
            <person name="Kono T."/>
            <person name="Mallez S."/>
            <person name="Becker A."/>
            <person name="Gohl D.M."/>
            <person name="Silverstein K.A.T."/>
            <person name="Koren S."/>
            <person name="Bechman K.B."/>
            <person name="Herman A."/>
            <person name="Abrahante J.E."/>
            <person name="Garbe J."/>
        </authorList>
    </citation>
    <scope>NUCLEOTIDE SEQUENCE</scope>
    <source>
        <strain evidence="3">Duluth1</strain>
        <tissue evidence="3">Whole animal</tissue>
    </source>
</reference>
<organism evidence="3 4">
    <name type="scientific">Dreissena polymorpha</name>
    <name type="common">Zebra mussel</name>
    <name type="synonym">Mytilus polymorpha</name>
    <dbReference type="NCBI Taxonomy" id="45954"/>
    <lineage>
        <taxon>Eukaryota</taxon>
        <taxon>Metazoa</taxon>
        <taxon>Spiralia</taxon>
        <taxon>Lophotrochozoa</taxon>
        <taxon>Mollusca</taxon>
        <taxon>Bivalvia</taxon>
        <taxon>Autobranchia</taxon>
        <taxon>Heteroconchia</taxon>
        <taxon>Euheterodonta</taxon>
        <taxon>Imparidentia</taxon>
        <taxon>Neoheterodontei</taxon>
        <taxon>Myida</taxon>
        <taxon>Dreissenoidea</taxon>
        <taxon>Dreissenidae</taxon>
        <taxon>Dreissena</taxon>
    </lineage>
</organism>